<feature type="transmembrane region" description="Helical" evidence="8">
    <location>
        <begin position="112"/>
        <end position="132"/>
    </location>
</feature>
<evidence type="ECO:0000256" key="4">
    <source>
        <dbReference type="ARBA" id="ARBA00022692"/>
    </source>
</evidence>
<reference evidence="10" key="1">
    <citation type="journal article" date="2019" name="Int. J. Syst. Evol. Microbiol.">
        <title>The Global Catalogue of Microorganisms (GCM) 10K type strain sequencing project: providing services to taxonomists for standard genome sequencing and annotation.</title>
        <authorList>
            <consortium name="The Broad Institute Genomics Platform"/>
            <consortium name="The Broad Institute Genome Sequencing Center for Infectious Disease"/>
            <person name="Wu L."/>
            <person name="Ma J."/>
        </authorList>
    </citation>
    <scope>NUCLEOTIDE SEQUENCE [LARGE SCALE GENOMIC DNA]</scope>
    <source>
        <strain evidence="10">GH52</strain>
    </source>
</reference>
<keyword evidence="5 8" id="KW-1133">Transmembrane helix</keyword>
<evidence type="ECO:0000313" key="9">
    <source>
        <dbReference type="EMBL" id="MFD2115524.1"/>
    </source>
</evidence>
<comment type="similarity">
    <text evidence="2">Belongs to the chromate ion transporter (CHR) (TC 2.A.51) family.</text>
</comment>
<name>A0ABW4YIN0_9BACL</name>
<dbReference type="Proteomes" id="UP001597362">
    <property type="component" value="Unassembled WGS sequence"/>
</dbReference>
<evidence type="ECO:0000256" key="8">
    <source>
        <dbReference type="SAM" id="Phobius"/>
    </source>
</evidence>
<organism evidence="9 10">
    <name type="scientific">Paenibacillus yanchengensis</name>
    <dbReference type="NCBI Taxonomy" id="2035833"/>
    <lineage>
        <taxon>Bacteria</taxon>
        <taxon>Bacillati</taxon>
        <taxon>Bacillota</taxon>
        <taxon>Bacilli</taxon>
        <taxon>Bacillales</taxon>
        <taxon>Paenibacillaceae</taxon>
        <taxon>Paenibacillus</taxon>
    </lineage>
</organism>
<feature type="transmembrane region" description="Helical" evidence="8">
    <location>
        <begin position="163"/>
        <end position="179"/>
    </location>
</feature>
<keyword evidence="6 8" id="KW-0472">Membrane</keyword>
<feature type="transmembrane region" description="Helical" evidence="8">
    <location>
        <begin position="51"/>
        <end position="71"/>
    </location>
</feature>
<dbReference type="Pfam" id="PF02417">
    <property type="entry name" value="Chromate_transp"/>
    <property type="match status" value="1"/>
</dbReference>
<accession>A0ABW4YIN0</accession>
<feature type="transmembrane region" description="Helical" evidence="8">
    <location>
        <begin position="83"/>
        <end position="106"/>
    </location>
</feature>
<comment type="subcellular location">
    <subcellularLocation>
        <location evidence="1">Cell membrane</location>
        <topology evidence="1">Multi-pass membrane protein</topology>
    </subcellularLocation>
</comment>
<dbReference type="InterPro" id="IPR052518">
    <property type="entry name" value="CHR_Transporter"/>
</dbReference>
<feature type="region of interest" description="Disordered" evidence="7">
    <location>
        <begin position="198"/>
        <end position="222"/>
    </location>
</feature>
<evidence type="ECO:0000256" key="2">
    <source>
        <dbReference type="ARBA" id="ARBA00005262"/>
    </source>
</evidence>
<keyword evidence="10" id="KW-1185">Reference proteome</keyword>
<dbReference type="InterPro" id="IPR003370">
    <property type="entry name" value="Chromate_transpt"/>
</dbReference>
<gene>
    <name evidence="9" type="ORF">ACFSJH_07245</name>
</gene>
<dbReference type="RefSeq" id="WP_377770769.1">
    <property type="nucleotide sequence ID" value="NZ_JBHUHO010000020.1"/>
</dbReference>
<evidence type="ECO:0000256" key="7">
    <source>
        <dbReference type="SAM" id="MobiDB-lite"/>
    </source>
</evidence>
<evidence type="ECO:0000256" key="6">
    <source>
        <dbReference type="ARBA" id="ARBA00023136"/>
    </source>
</evidence>
<evidence type="ECO:0000256" key="5">
    <source>
        <dbReference type="ARBA" id="ARBA00022989"/>
    </source>
</evidence>
<dbReference type="EMBL" id="JBHUHO010000020">
    <property type="protein sequence ID" value="MFD2115524.1"/>
    <property type="molecule type" value="Genomic_DNA"/>
</dbReference>
<dbReference type="PANTHER" id="PTHR43663:SF2">
    <property type="entry name" value="CHROMATE TRANSPORT PROTEIN-RELATED"/>
    <property type="match status" value="1"/>
</dbReference>
<sequence length="222" mass="23802">MKAKLKLIVQLFLVFLRIGPVTFGGGYAMMALVEREIVTKRKWLSEQEMSNMLAVAGSAPGGVAVNIAAFIGYKLGGSIGATAAVLGIAMPTFVIVLLLSLVYGQIQDHPLVISAMKGIQAAITGLIAVAAYRMYRTAVFDKATFTVATTALALLLIFRMNPIYLIIAGILVGLLIVKVKKQLGLNIATERVFATHQDEQTDQTTKAPRLPKDKQTGVKLNG</sequence>
<protein>
    <submittedName>
        <fullName evidence="9">Chromate transporter</fullName>
    </submittedName>
</protein>
<evidence type="ECO:0000256" key="1">
    <source>
        <dbReference type="ARBA" id="ARBA00004651"/>
    </source>
</evidence>
<evidence type="ECO:0000256" key="3">
    <source>
        <dbReference type="ARBA" id="ARBA00022475"/>
    </source>
</evidence>
<dbReference type="PANTHER" id="PTHR43663">
    <property type="entry name" value="CHROMATE TRANSPORT PROTEIN-RELATED"/>
    <property type="match status" value="1"/>
</dbReference>
<keyword evidence="4 8" id="KW-0812">Transmembrane</keyword>
<proteinExistence type="inferred from homology"/>
<comment type="caution">
    <text evidence="9">The sequence shown here is derived from an EMBL/GenBank/DDBJ whole genome shotgun (WGS) entry which is preliminary data.</text>
</comment>
<keyword evidence="3" id="KW-1003">Cell membrane</keyword>
<evidence type="ECO:0000313" key="10">
    <source>
        <dbReference type="Proteomes" id="UP001597362"/>
    </source>
</evidence>